<reference evidence="1" key="1">
    <citation type="journal article" date="2015" name="Nature">
        <title>Complex archaea that bridge the gap between prokaryotes and eukaryotes.</title>
        <authorList>
            <person name="Spang A."/>
            <person name="Saw J.H."/>
            <person name="Jorgensen S.L."/>
            <person name="Zaremba-Niedzwiedzka K."/>
            <person name="Martijn J."/>
            <person name="Lind A.E."/>
            <person name="van Eijk R."/>
            <person name="Schleper C."/>
            <person name="Guy L."/>
            <person name="Ettema T.J."/>
        </authorList>
    </citation>
    <scope>NUCLEOTIDE SEQUENCE</scope>
</reference>
<name>A0A0F9P914_9ZZZZ</name>
<protein>
    <submittedName>
        <fullName evidence="1">Uncharacterized protein</fullName>
    </submittedName>
</protein>
<accession>A0A0F9P914</accession>
<dbReference type="AlphaFoldDB" id="A0A0F9P914"/>
<organism evidence="1">
    <name type="scientific">marine sediment metagenome</name>
    <dbReference type="NCBI Taxonomy" id="412755"/>
    <lineage>
        <taxon>unclassified sequences</taxon>
        <taxon>metagenomes</taxon>
        <taxon>ecological metagenomes</taxon>
    </lineage>
</organism>
<sequence>MKKKGDEVIVAIPYNSGKKITINGCFDAGTGSTKHDVAVFDSCDHRHSTIIFKDGRKSKERNSNVWLFDDVVKTGFKKEMLGVVIPKVGDYVKIRDYDNSFLKRRIYSSEIPDSGLGVLIGTTYNKTPLNILQTKRFVF</sequence>
<evidence type="ECO:0000313" key="1">
    <source>
        <dbReference type="EMBL" id="KKN20937.1"/>
    </source>
</evidence>
<comment type="caution">
    <text evidence="1">The sequence shown here is derived from an EMBL/GenBank/DDBJ whole genome shotgun (WGS) entry which is preliminary data.</text>
</comment>
<dbReference type="EMBL" id="LAZR01003194">
    <property type="protein sequence ID" value="KKN20937.1"/>
    <property type="molecule type" value="Genomic_DNA"/>
</dbReference>
<gene>
    <name evidence="1" type="ORF">LCGC14_0930480</name>
</gene>
<proteinExistence type="predicted"/>